<dbReference type="EMBL" id="CALNXJ010000054">
    <property type="protein sequence ID" value="CAH3153955.1"/>
    <property type="molecule type" value="Genomic_DNA"/>
</dbReference>
<organism evidence="14 15">
    <name type="scientific">Pocillopora meandrina</name>
    <dbReference type="NCBI Taxonomy" id="46732"/>
    <lineage>
        <taxon>Eukaryota</taxon>
        <taxon>Metazoa</taxon>
        <taxon>Cnidaria</taxon>
        <taxon>Anthozoa</taxon>
        <taxon>Hexacorallia</taxon>
        <taxon>Scleractinia</taxon>
        <taxon>Astrocoeniina</taxon>
        <taxon>Pocilloporidae</taxon>
        <taxon>Pocillopora</taxon>
    </lineage>
</organism>
<dbReference type="InterPro" id="IPR026169">
    <property type="entry name" value="MIEAP"/>
</dbReference>
<keyword evidence="10" id="KW-0496">Mitochondrion</keyword>
<gene>
    <name evidence="14" type="ORF">PMEA_00027351</name>
</gene>
<dbReference type="InterPro" id="IPR031981">
    <property type="entry name" value="MIEAP_C"/>
</dbReference>
<dbReference type="PANTHER" id="PTHR21771">
    <property type="entry name" value="MITOCHONDRIA-EATING PROTEIN-RELATED"/>
    <property type="match status" value="1"/>
</dbReference>
<keyword evidence="9" id="KW-0446">Lipid-binding</keyword>
<evidence type="ECO:0000313" key="14">
    <source>
        <dbReference type="EMBL" id="CAH3153955.1"/>
    </source>
</evidence>
<dbReference type="AlphaFoldDB" id="A0AAU9XPW4"/>
<reference evidence="14 15" key="1">
    <citation type="submission" date="2022-05" db="EMBL/GenBank/DDBJ databases">
        <authorList>
            <consortium name="Genoscope - CEA"/>
            <person name="William W."/>
        </authorList>
    </citation>
    <scope>NUCLEOTIDE SEQUENCE [LARGE SCALE GENOMIC DNA]</scope>
</reference>
<protein>
    <recommendedName>
        <fullName evidence="5">Mitochondria-eating protein</fullName>
    </recommendedName>
    <alternativeName>
        <fullName evidence="12">Spermatogenesis-associated protein 18</fullName>
    </alternativeName>
</protein>
<keyword evidence="7" id="KW-1000">Mitochondrion outer membrane</keyword>
<evidence type="ECO:0000256" key="8">
    <source>
        <dbReference type="ARBA" id="ARBA00023054"/>
    </source>
</evidence>
<keyword evidence="8" id="KW-0175">Coiled coil</keyword>
<evidence type="ECO:0000256" key="6">
    <source>
        <dbReference type="ARBA" id="ARBA00022490"/>
    </source>
</evidence>
<evidence type="ECO:0000256" key="12">
    <source>
        <dbReference type="ARBA" id="ARBA00032687"/>
    </source>
</evidence>
<comment type="subcellular location">
    <subcellularLocation>
        <location evidence="3">Cytoplasm</location>
    </subcellularLocation>
    <subcellularLocation>
        <location evidence="2">Mitochondrion matrix</location>
    </subcellularLocation>
    <subcellularLocation>
        <location evidence="1">Mitochondrion outer membrane</location>
    </subcellularLocation>
</comment>
<evidence type="ECO:0000256" key="11">
    <source>
        <dbReference type="ARBA" id="ARBA00023136"/>
    </source>
</evidence>
<evidence type="ECO:0000256" key="5">
    <source>
        <dbReference type="ARBA" id="ARBA00019863"/>
    </source>
</evidence>
<comment type="similarity">
    <text evidence="4">Belongs to the MIEAP family.</text>
</comment>
<keyword evidence="11" id="KW-0472">Membrane</keyword>
<proteinExistence type="inferred from homology"/>
<dbReference type="Proteomes" id="UP001159428">
    <property type="component" value="Unassembled WGS sequence"/>
</dbReference>
<sequence>MVSNYHCRIAALSERRVKQDQSKVENTLSENRQSKVEEDFTNFFDGTRMDAWEKMQTSYSFKEQIEAAYEKMKEARGAIFELGKEVTRIFCLYQQKTSISYSVCLRRQESQYPVEAVDALMMILKETAPKCNLDCLVEDVIQVVKEKWNRWQEKEKLVRNSRLSRAVGHLHKPLFQEYIKASIRLTWRMVTQTPPLKLEYQSLYLQQCHKKTGYHTSPEVCTLVKGTPDQHQEEEIACYLWPGLFDGEGRCIRKGEVLCKIRGNTE</sequence>
<dbReference type="Pfam" id="PF16026">
    <property type="entry name" value="MIEAP"/>
    <property type="match status" value="1"/>
</dbReference>
<name>A0AAU9XPW4_9CNID</name>
<evidence type="ECO:0000256" key="2">
    <source>
        <dbReference type="ARBA" id="ARBA00004305"/>
    </source>
</evidence>
<keyword evidence="15" id="KW-1185">Reference proteome</keyword>
<dbReference type="GO" id="GO:0035694">
    <property type="term" value="P:mitochondrial protein catabolic process"/>
    <property type="evidence" value="ECO:0007669"/>
    <property type="project" value="InterPro"/>
</dbReference>
<evidence type="ECO:0000256" key="3">
    <source>
        <dbReference type="ARBA" id="ARBA00004496"/>
    </source>
</evidence>
<dbReference type="GO" id="GO:0008289">
    <property type="term" value="F:lipid binding"/>
    <property type="evidence" value="ECO:0007669"/>
    <property type="project" value="UniProtKB-KW"/>
</dbReference>
<dbReference type="GO" id="GO:0005741">
    <property type="term" value="C:mitochondrial outer membrane"/>
    <property type="evidence" value="ECO:0007669"/>
    <property type="project" value="UniProtKB-SubCell"/>
</dbReference>
<dbReference type="GO" id="GO:0005759">
    <property type="term" value="C:mitochondrial matrix"/>
    <property type="evidence" value="ECO:0007669"/>
    <property type="project" value="UniProtKB-SubCell"/>
</dbReference>
<evidence type="ECO:0000259" key="13">
    <source>
        <dbReference type="Pfam" id="PF16026"/>
    </source>
</evidence>
<evidence type="ECO:0000313" key="15">
    <source>
        <dbReference type="Proteomes" id="UP001159428"/>
    </source>
</evidence>
<evidence type="ECO:0000256" key="9">
    <source>
        <dbReference type="ARBA" id="ARBA00023121"/>
    </source>
</evidence>
<keyword evidence="6" id="KW-0963">Cytoplasm</keyword>
<dbReference type="GO" id="GO:0035695">
    <property type="term" value="P:mitophagy by internal vacuole formation"/>
    <property type="evidence" value="ECO:0007669"/>
    <property type="project" value="TreeGrafter"/>
</dbReference>
<feature type="domain" description="Mitochondria-eating protein C-terminal" evidence="13">
    <location>
        <begin position="33"/>
        <end position="258"/>
    </location>
</feature>
<evidence type="ECO:0000256" key="1">
    <source>
        <dbReference type="ARBA" id="ARBA00004294"/>
    </source>
</evidence>
<evidence type="ECO:0000256" key="7">
    <source>
        <dbReference type="ARBA" id="ARBA00022787"/>
    </source>
</evidence>
<comment type="caution">
    <text evidence="14">The sequence shown here is derived from an EMBL/GenBank/DDBJ whole genome shotgun (WGS) entry which is preliminary data.</text>
</comment>
<evidence type="ECO:0000256" key="10">
    <source>
        <dbReference type="ARBA" id="ARBA00023128"/>
    </source>
</evidence>
<accession>A0AAU9XPW4</accession>
<evidence type="ECO:0000256" key="4">
    <source>
        <dbReference type="ARBA" id="ARBA00008233"/>
    </source>
</evidence>